<reference evidence="1" key="1">
    <citation type="submission" date="2022-12" db="EMBL/GenBank/DDBJ databases">
        <title>Genome Sequence of Lasiodiplodia mahajangana.</title>
        <authorList>
            <person name="Buettner E."/>
        </authorList>
    </citation>
    <scope>NUCLEOTIDE SEQUENCE</scope>
    <source>
        <strain evidence="1">VT137</strain>
    </source>
</reference>
<evidence type="ECO:0000313" key="2">
    <source>
        <dbReference type="Proteomes" id="UP001153332"/>
    </source>
</evidence>
<proteinExistence type="predicted"/>
<name>A0ACC2JW40_9PEZI</name>
<dbReference type="EMBL" id="JAPUUL010000282">
    <property type="protein sequence ID" value="KAJ8131487.1"/>
    <property type="molecule type" value="Genomic_DNA"/>
</dbReference>
<sequence>MDIDTPPVDKTEEVHEPVKVNSARKYSTEPHREDWRAGDVNGVGSTAADPTSNTNGTEEHSSEINSAQPTMGSMSHGAFKHGGSEDTEEFRTTFTDFKNVEPFMDPSPSGLKSFADLKSTLPFESRPSEQIPLDIKPRPGPLEFPLYPVAPRLPPTMGVPGIRPTTSSFKKYTQDFNIYMDKWETFNERVLAHFITREKQFKERRSHRGINWLEEAVPDYLTEVDQDLDVQKKYADACAEHRKRIAEFMEFRDRVR</sequence>
<comment type="caution">
    <text evidence="1">The sequence shown here is derived from an EMBL/GenBank/DDBJ whole genome shotgun (WGS) entry which is preliminary data.</text>
</comment>
<organism evidence="1 2">
    <name type="scientific">Lasiodiplodia mahajangana</name>
    <dbReference type="NCBI Taxonomy" id="1108764"/>
    <lineage>
        <taxon>Eukaryota</taxon>
        <taxon>Fungi</taxon>
        <taxon>Dikarya</taxon>
        <taxon>Ascomycota</taxon>
        <taxon>Pezizomycotina</taxon>
        <taxon>Dothideomycetes</taxon>
        <taxon>Dothideomycetes incertae sedis</taxon>
        <taxon>Botryosphaeriales</taxon>
        <taxon>Botryosphaeriaceae</taxon>
        <taxon>Lasiodiplodia</taxon>
    </lineage>
</organism>
<keyword evidence="2" id="KW-1185">Reference proteome</keyword>
<gene>
    <name evidence="1" type="ORF">O1611_g2141</name>
</gene>
<evidence type="ECO:0000313" key="1">
    <source>
        <dbReference type="EMBL" id="KAJ8131487.1"/>
    </source>
</evidence>
<accession>A0ACC2JW40</accession>
<dbReference type="Proteomes" id="UP001153332">
    <property type="component" value="Unassembled WGS sequence"/>
</dbReference>
<protein>
    <submittedName>
        <fullName evidence="1">Uncharacterized protein</fullName>
    </submittedName>
</protein>